<keyword evidence="1" id="KW-1133">Transmembrane helix</keyword>
<dbReference type="WBParaSite" id="nRc.2.0.1.t13491-RA">
    <property type="protein sequence ID" value="nRc.2.0.1.t13491-RA"/>
    <property type="gene ID" value="nRc.2.0.1.g13491"/>
</dbReference>
<dbReference type="Proteomes" id="UP000887565">
    <property type="component" value="Unplaced"/>
</dbReference>
<feature type="transmembrane region" description="Helical" evidence="1">
    <location>
        <begin position="12"/>
        <end position="34"/>
    </location>
</feature>
<proteinExistence type="predicted"/>
<evidence type="ECO:0000313" key="2">
    <source>
        <dbReference type="Proteomes" id="UP000887565"/>
    </source>
</evidence>
<keyword evidence="1" id="KW-0812">Transmembrane</keyword>
<name>A0A915IH41_ROMCU</name>
<organism evidence="2 3">
    <name type="scientific">Romanomermis culicivorax</name>
    <name type="common">Nematode worm</name>
    <dbReference type="NCBI Taxonomy" id="13658"/>
    <lineage>
        <taxon>Eukaryota</taxon>
        <taxon>Metazoa</taxon>
        <taxon>Ecdysozoa</taxon>
        <taxon>Nematoda</taxon>
        <taxon>Enoplea</taxon>
        <taxon>Dorylaimia</taxon>
        <taxon>Mermithida</taxon>
        <taxon>Mermithoidea</taxon>
        <taxon>Mermithidae</taxon>
        <taxon>Romanomermis</taxon>
    </lineage>
</organism>
<keyword evidence="2" id="KW-1185">Reference proteome</keyword>
<accession>A0A915IH41</accession>
<keyword evidence="1" id="KW-0472">Membrane</keyword>
<evidence type="ECO:0000256" key="1">
    <source>
        <dbReference type="SAM" id="Phobius"/>
    </source>
</evidence>
<reference evidence="3" key="1">
    <citation type="submission" date="2022-11" db="UniProtKB">
        <authorList>
            <consortium name="WormBaseParasite"/>
        </authorList>
    </citation>
    <scope>IDENTIFICATION</scope>
</reference>
<sequence>MANTAVIFYDHLWSVAAIALYIIFLLLLFLFGVARRHPIHIEPSVMWHLPLIHFWKTLCE</sequence>
<evidence type="ECO:0000313" key="3">
    <source>
        <dbReference type="WBParaSite" id="nRc.2.0.1.t13491-RA"/>
    </source>
</evidence>
<dbReference type="AlphaFoldDB" id="A0A915IH41"/>
<protein>
    <submittedName>
        <fullName evidence="3">ATP synthase F0 subunit 8</fullName>
    </submittedName>
</protein>